<proteinExistence type="predicted"/>
<reference evidence="1 2" key="1">
    <citation type="submission" date="2019-08" db="EMBL/GenBank/DDBJ databases">
        <title>In-depth cultivation of the pig gut microbiome towards novel bacterial diversity and tailored functional studies.</title>
        <authorList>
            <person name="Wylensek D."/>
            <person name="Hitch T.C.A."/>
            <person name="Clavel T."/>
        </authorList>
    </citation>
    <scope>NUCLEOTIDE SEQUENCE [LARGE SCALE GENOMIC DNA]</scope>
    <source>
        <strain evidence="1 2">WB03_NA08</strain>
    </source>
</reference>
<evidence type="ECO:0000313" key="1">
    <source>
        <dbReference type="EMBL" id="MSS85033.1"/>
    </source>
</evidence>
<name>A0A6N7W988_9ACTO</name>
<organism evidence="1 2">
    <name type="scientific">Scrofimicrobium canadense</name>
    <dbReference type="NCBI Taxonomy" id="2652290"/>
    <lineage>
        <taxon>Bacteria</taxon>
        <taxon>Bacillati</taxon>
        <taxon>Actinomycetota</taxon>
        <taxon>Actinomycetes</taxon>
        <taxon>Actinomycetales</taxon>
        <taxon>Actinomycetaceae</taxon>
        <taxon>Scrofimicrobium</taxon>
    </lineage>
</organism>
<accession>A0A6N7W988</accession>
<evidence type="ECO:0000313" key="2">
    <source>
        <dbReference type="Proteomes" id="UP000470875"/>
    </source>
</evidence>
<dbReference type="Pfam" id="PF04328">
    <property type="entry name" value="Sel_put"/>
    <property type="match status" value="1"/>
</dbReference>
<dbReference type="EMBL" id="VULO01000011">
    <property type="protein sequence ID" value="MSS85033.1"/>
    <property type="molecule type" value="Genomic_DNA"/>
</dbReference>
<dbReference type="Proteomes" id="UP000470875">
    <property type="component" value="Unassembled WGS sequence"/>
</dbReference>
<keyword evidence="2" id="KW-1185">Reference proteome</keyword>
<protein>
    <submittedName>
        <fullName evidence="1">YbdD/YjiX family protein</fullName>
    </submittedName>
</protein>
<dbReference type="InterPro" id="IPR007423">
    <property type="entry name" value="Sel_put"/>
</dbReference>
<sequence length="66" mass="7851">MGVISSLATAWRSLRWFSRNLMGDSAYENYVRRHEMVHPDHPPMTEKEFWRSRDDFNEDNVQSGCC</sequence>
<comment type="caution">
    <text evidence="1">The sequence shown here is derived from an EMBL/GenBank/DDBJ whole genome shotgun (WGS) entry which is preliminary data.</text>
</comment>
<dbReference type="RefSeq" id="WP_154545916.1">
    <property type="nucleotide sequence ID" value="NZ_VULO01000011.1"/>
</dbReference>
<dbReference type="AlphaFoldDB" id="A0A6N7W988"/>
<gene>
    <name evidence="1" type="ORF">FYJ24_09715</name>
</gene>